<dbReference type="PRINTS" id="PR01042">
    <property type="entry name" value="TRNASYNTHASP"/>
</dbReference>
<comment type="caution">
    <text evidence="9">The sequence shown here is derived from an EMBL/GenBank/DDBJ whole genome shotgun (WGS) entry which is preliminary data.</text>
</comment>
<keyword evidence="6 7" id="KW-0030">Aminoacyl-tRNA synthetase</keyword>
<evidence type="ECO:0000256" key="3">
    <source>
        <dbReference type="ARBA" id="ARBA00022741"/>
    </source>
</evidence>
<proteinExistence type="inferred from homology"/>
<dbReference type="InterPro" id="IPR012340">
    <property type="entry name" value="NA-bd_OB-fold"/>
</dbReference>
<dbReference type="InterPro" id="IPR006195">
    <property type="entry name" value="aa-tRNA-synth_II"/>
</dbReference>
<dbReference type="EMBL" id="JAUSUR010000008">
    <property type="protein sequence ID" value="MDQ0362852.1"/>
    <property type="molecule type" value="Genomic_DNA"/>
</dbReference>
<feature type="binding site" evidence="7">
    <location>
        <position position="483"/>
    </location>
    <ligand>
        <name>L-aspartate</name>
        <dbReference type="ChEBI" id="CHEBI:29991"/>
    </ligand>
</feature>
<evidence type="ECO:0000313" key="10">
    <source>
        <dbReference type="Proteomes" id="UP001230220"/>
    </source>
</evidence>
<dbReference type="InterPro" id="IPR047090">
    <property type="entry name" value="AspRS_core"/>
</dbReference>
<evidence type="ECO:0000256" key="7">
    <source>
        <dbReference type="HAMAP-Rule" id="MF_00044"/>
    </source>
</evidence>
<feature type="binding site" evidence="7">
    <location>
        <position position="169"/>
    </location>
    <ligand>
        <name>L-aspartate</name>
        <dbReference type="ChEBI" id="CHEBI:29991"/>
    </ligand>
</feature>
<dbReference type="InterPro" id="IPR045864">
    <property type="entry name" value="aa-tRNA-synth_II/BPL/LPL"/>
</dbReference>
<evidence type="ECO:0000256" key="4">
    <source>
        <dbReference type="ARBA" id="ARBA00022840"/>
    </source>
</evidence>
<comment type="caution">
    <text evidence="7">Lacks conserved residue(s) required for the propagation of feature annotation.</text>
</comment>
<feature type="binding site" evidence="7">
    <location>
        <position position="224"/>
    </location>
    <ligand>
        <name>ATP</name>
        <dbReference type="ChEBI" id="CHEBI:30616"/>
    </ligand>
</feature>
<dbReference type="Gene3D" id="2.40.50.140">
    <property type="entry name" value="Nucleic acid-binding proteins"/>
    <property type="match status" value="1"/>
</dbReference>
<keyword evidence="2 7" id="KW-0436">Ligase</keyword>
<dbReference type="CDD" id="cd04317">
    <property type="entry name" value="EcAspRS_like_N"/>
    <property type="match status" value="1"/>
</dbReference>
<evidence type="ECO:0000256" key="6">
    <source>
        <dbReference type="ARBA" id="ARBA00023146"/>
    </source>
</evidence>
<dbReference type="PROSITE" id="PS50862">
    <property type="entry name" value="AA_TRNA_LIGASE_II"/>
    <property type="match status" value="1"/>
</dbReference>
<keyword evidence="10" id="KW-1185">Reference proteome</keyword>
<feature type="binding site" evidence="7">
    <location>
        <begin position="215"/>
        <end position="217"/>
    </location>
    <ligand>
        <name>ATP</name>
        <dbReference type="ChEBI" id="CHEBI:30616"/>
    </ligand>
</feature>
<dbReference type="NCBIfam" id="NF001750">
    <property type="entry name" value="PRK00476.1"/>
    <property type="match status" value="1"/>
</dbReference>
<protein>
    <recommendedName>
        <fullName evidence="7">Aspartate--tRNA ligase</fullName>
        <ecNumber evidence="7">6.1.1.12</ecNumber>
    </recommendedName>
    <alternativeName>
        <fullName evidence="7">Aspartyl-tRNA synthetase</fullName>
        <shortName evidence="7">AspRS</shortName>
    </alternativeName>
</protein>
<dbReference type="Pfam" id="PF01336">
    <property type="entry name" value="tRNA_anti-codon"/>
    <property type="match status" value="1"/>
</dbReference>
<dbReference type="EC" id="6.1.1.12" evidence="7"/>
<evidence type="ECO:0000313" key="9">
    <source>
        <dbReference type="EMBL" id="MDQ0362852.1"/>
    </source>
</evidence>
<organism evidence="9 10">
    <name type="scientific">Breznakia pachnodae</name>
    <dbReference type="NCBI Taxonomy" id="265178"/>
    <lineage>
        <taxon>Bacteria</taxon>
        <taxon>Bacillati</taxon>
        <taxon>Bacillota</taxon>
        <taxon>Erysipelotrichia</taxon>
        <taxon>Erysipelotrichales</taxon>
        <taxon>Erysipelotrichaceae</taxon>
        <taxon>Breznakia</taxon>
    </lineage>
</organism>
<dbReference type="PANTHER" id="PTHR22594:SF5">
    <property type="entry name" value="ASPARTATE--TRNA LIGASE, MITOCHONDRIAL"/>
    <property type="match status" value="1"/>
</dbReference>
<dbReference type="InterPro" id="IPR004365">
    <property type="entry name" value="NA-bd_OB_tRNA"/>
</dbReference>
<feature type="region of interest" description="Aspartate" evidence="7">
    <location>
        <begin position="193"/>
        <end position="196"/>
    </location>
</feature>
<sequence>MNRTHNNGELRIEHVNQEVELIGWVAKRRNFGALVFIDLRDRSGITQLVFDEEKAKEIQSVRNEYILHVKGLVAERKDKNDKLPTGDIEIKVSNVEIVNSAETTPLIIADETDALEDTRFTYRYLDLRRPLMQQKMITRHKITKIMRNYLDDMEFVEVETPILTKSTPEGARDYLVPSRIHTGEFYALPQSPQLFKQLLMISGFERYYQVARCFRDEDLRADRQPDFTQLDIEASFLSEVEIQTMLENMMKKVMKEVCNLDIQIPFLRIPFDEAMNRYGSDKPDNRFGLELQDVKDVFKNSEFKVFKDVVASNGAIKAIVVPGKADMSRKEIDKLTDLAKKYGAKGLVAIKYLNQTLEGGVVKFFSDEEIANLTEVLNLKDNDLILISSDNWTTVCEVLGALRLHFADVMELTSKDDFSFLWVTDFPLLEYSEEDGRFYARHHPFTLPKEEEVELLDSRPQDVHAAAYDMVLNGYEVGGGSLRIYSNELQKKMFSILGFSDEEIKERFGFFVDAFKYGTPPHGGFAFGLDRVAMILTKSDSIRDVIAFPKNAAARCMMSGAPSKVDESQLEELHLKIVEEE</sequence>
<feature type="binding site" evidence="7">
    <location>
        <begin position="528"/>
        <end position="531"/>
    </location>
    <ligand>
        <name>ATP</name>
        <dbReference type="ChEBI" id="CHEBI:30616"/>
    </ligand>
</feature>
<gene>
    <name evidence="7" type="primary">aspS</name>
    <name evidence="9" type="ORF">J2S15_003613</name>
</gene>
<evidence type="ECO:0000256" key="2">
    <source>
        <dbReference type="ARBA" id="ARBA00022598"/>
    </source>
</evidence>
<dbReference type="NCBIfam" id="TIGR00459">
    <property type="entry name" value="aspS_bact"/>
    <property type="match status" value="1"/>
</dbReference>
<comment type="catalytic activity">
    <reaction evidence="7">
        <text>tRNA(Asp) + L-aspartate + ATP = L-aspartyl-tRNA(Asp) + AMP + diphosphate</text>
        <dbReference type="Rhea" id="RHEA:19649"/>
        <dbReference type="Rhea" id="RHEA-COMP:9660"/>
        <dbReference type="Rhea" id="RHEA-COMP:9678"/>
        <dbReference type="ChEBI" id="CHEBI:29991"/>
        <dbReference type="ChEBI" id="CHEBI:30616"/>
        <dbReference type="ChEBI" id="CHEBI:33019"/>
        <dbReference type="ChEBI" id="CHEBI:78442"/>
        <dbReference type="ChEBI" id="CHEBI:78516"/>
        <dbReference type="ChEBI" id="CHEBI:456215"/>
        <dbReference type="EC" id="6.1.1.12"/>
    </reaction>
</comment>
<dbReference type="Gene3D" id="3.30.930.10">
    <property type="entry name" value="Bira Bifunctional Protein, Domain 2"/>
    <property type="match status" value="1"/>
</dbReference>
<keyword evidence="3 7" id="KW-0547">Nucleotide-binding</keyword>
<dbReference type="HAMAP" id="MF_00044">
    <property type="entry name" value="Asp_tRNA_synth_type1"/>
    <property type="match status" value="1"/>
</dbReference>
<comment type="similarity">
    <text evidence="1 7">Belongs to the class-II aminoacyl-tRNA synthetase family. Type 1 subfamily.</text>
</comment>
<keyword evidence="4 7" id="KW-0067">ATP-binding</keyword>
<dbReference type="RefSeq" id="WP_307410983.1">
    <property type="nucleotide sequence ID" value="NZ_JAUSUR010000008.1"/>
</dbReference>
<dbReference type="CDD" id="cd00777">
    <property type="entry name" value="AspRS_core"/>
    <property type="match status" value="1"/>
</dbReference>
<dbReference type="Pfam" id="PF02938">
    <property type="entry name" value="GAD"/>
    <property type="match status" value="1"/>
</dbReference>
<feature type="binding site" evidence="7">
    <location>
        <position position="442"/>
    </location>
    <ligand>
        <name>L-aspartate</name>
        <dbReference type="ChEBI" id="CHEBI:29991"/>
    </ligand>
</feature>
<evidence type="ECO:0000256" key="5">
    <source>
        <dbReference type="ARBA" id="ARBA00022917"/>
    </source>
</evidence>
<dbReference type="SUPFAM" id="SSF50249">
    <property type="entry name" value="Nucleic acid-binding proteins"/>
    <property type="match status" value="1"/>
</dbReference>
<reference evidence="9 10" key="1">
    <citation type="submission" date="2023-07" db="EMBL/GenBank/DDBJ databases">
        <title>Genomic Encyclopedia of Type Strains, Phase IV (KMG-IV): sequencing the most valuable type-strain genomes for metagenomic binning, comparative biology and taxonomic classification.</title>
        <authorList>
            <person name="Goeker M."/>
        </authorList>
    </citation>
    <scope>NUCLEOTIDE SEQUENCE [LARGE SCALE GENOMIC DNA]</scope>
    <source>
        <strain evidence="9 10">DSM 16784</strain>
    </source>
</reference>
<name>A0ABU0E7H0_9FIRM</name>
<feature type="binding site" evidence="7">
    <location>
        <position position="215"/>
    </location>
    <ligand>
        <name>L-aspartate</name>
        <dbReference type="ChEBI" id="CHEBI:29991"/>
    </ligand>
</feature>
<comment type="function">
    <text evidence="7">Catalyzes the attachment of L-aspartate to tRNA(Asp) in a two-step reaction: L-aspartate is first activated by ATP to form Asp-AMP and then transferred to the acceptor end of tRNA(Asp).</text>
</comment>
<evidence type="ECO:0000259" key="8">
    <source>
        <dbReference type="PROSITE" id="PS50862"/>
    </source>
</evidence>
<dbReference type="GO" id="GO:0004815">
    <property type="term" value="F:aspartate-tRNA ligase activity"/>
    <property type="evidence" value="ECO:0007669"/>
    <property type="project" value="UniProtKB-EC"/>
</dbReference>
<dbReference type="InterPro" id="IPR029351">
    <property type="entry name" value="GAD_dom"/>
</dbReference>
<dbReference type="Pfam" id="PF00152">
    <property type="entry name" value="tRNA-synt_2"/>
    <property type="match status" value="1"/>
</dbReference>
<dbReference type="InterPro" id="IPR002312">
    <property type="entry name" value="Asp/Asn-tRNA-synth_IIb"/>
</dbReference>
<dbReference type="InterPro" id="IPR004115">
    <property type="entry name" value="GAD-like_sf"/>
</dbReference>
<dbReference type="InterPro" id="IPR004524">
    <property type="entry name" value="Asp-tRNA-ligase_1"/>
</dbReference>
<feature type="binding site" evidence="7">
    <location>
        <position position="476"/>
    </location>
    <ligand>
        <name>ATP</name>
        <dbReference type="ChEBI" id="CHEBI:30616"/>
    </ligand>
</feature>
<dbReference type="Proteomes" id="UP001230220">
    <property type="component" value="Unassembled WGS sequence"/>
</dbReference>
<keyword evidence="5 7" id="KW-0648">Protein biosynthesis</keyword>
<feature type="domain" description="Aminoacyl-transfer RNA synthetases class-II family profile" evidence="8">
    <location>
        <begin position="139"/>
        <end position="549"/>
    </location>
</feature>
<dbReference type="Gene3D" id="3.30.1360.30">
    <property type="entry name" value="GAD-like domain"/>
    <property type="match status" value="1"/>
</dbReference>
<comment type="subcellular location">
    <subcellularLocation>
        <location evidence="7">Cytoplasm</location>
    </subcellularLocation>
</comment>
<dbReference type="SUPFAM" id="SSF55261">
    <property type="entry name" value="GAD domain-like"/>
    <property type="match status" value="1"/>
</dbReference>
<dbReference type="PANTHER" id="PTHR22594">
    <property type="entry name" value="ASPARTYL/LYSYL-TRNA SYNTHETASE"/>
    <property type="match status" value="1"/>
</dbReference>
<dbReference type="InterPro" id="IPR047089">
    <property type="entry name" value="Asp-tRNA-ligase_1_N"/>
</dbReference>
<comment type="subunit">
    <text evidence="7">Homodimer.</text>
</comment>
<dbReference type="SUPFAM" id="SSF55681">
    <property type="entry name" value="Class II aaRS and biotin synthetases"/>
    <property type="match status" value="1"/>
</dbReference>
<evidence type="ECO:0000256" key="1">
    <source>
        <dbReference type="ARBA" id="ARBA00006303"/>
    </source>
</evidence>
<accession>A0ABU0E7H0</accession>
<dbReference type="InterPro" id="IPR004364">
    <property type="entry name" value="Aa-tRNA-synt_II"/>
</dbReference>
<keyword evidence="7" id="KW-0963">Cytoplasm</keyword>